<feature type="transmembrane region" description="Helical" evidence="1">
    <location>
        <begin position="43"/>
        <end position="70"/>
    </location>
</feature>
<feature type="transmembrane region" description="Helical" evidence="1">
    <location>
        <begin position="82"/>
        <end position="105"/>
    </location>
</feature>
<reference evidence="2 3" key="1">
    <citation type="journal article" date="2019" name="Int. J. Syst. Evol. Microbiol.">
        <title>The Global Catalogue of Microorganisms (GCM) 10K type strain sequencing project: providing services to taxonomists for standard genome sequencing and annotation.</title>
        <authorList>
            <consortium name="The Broad Institute Genomics Platform"/>
            <consortium name="The Broad Institute Genome Sequencing Center for Infectious Disease"/>
            <person name="Wu L."/>
            <person name="Ma J."/>
        </authorList>
    </citation>
    <scope>NUCLEOTIDE SEQUENCE [LARGE SCALE GENOMIC DNA]</scope>
    <source>
        <strain evidence="2 3">DT31</strain>
    </source>
</reference>
<dbReference type="GeneID" id="81125568"/>
<proteinExistence type="predicted"/>
<feature type="transmembrane region" description="Helical" evidence="1">
    <location>
        <begin position="203"/>
        <end position="224"/>
    </location>
</feature>
<evidence type="ECO:0000313" key="2">
    <source>
        <dbReference type="EMBL" id="MFC7071015.1"/>
    </source>
</evidence>
<accession>A0ABD5WFX8</accession>
<keyword evidence="1" id="KW-1133">Transmembrane helix</keyword>
<dbReference type="EMBL" id="JBHTAH010000016">
    <property type="protein sequence ID" value="MFC7071015.1"/>
    <property type="molecule type" value="Genomic_DNA"/>
</dbReference>
<sequence length="225" mass="22439">MLHTPAPEVAVGALALGALHGAEPAHGWPVAAAYALDRPNARVVGLLAGVLVAVGHLAASLSLVGAFLFLRAEGLTDGLSTAVDVAGVAVGSPLAIVAGVVLVVLGVREYRAGDHAHEHAASHRPADRHAADGGLLGVVGSAFLLGFAHTEALGLVAVCTGAADCLGVTLAYAGAMLAVVTGLTLALVVGFDRFGERVERLSTHFPTLSAVVLIGMGFGFALGLL</sequence>
<dbReference type="RefSeq" id="WP_284030723.1">
    <property type="nucleotide sequence ID" value="NZ_CP126154.1"/>
</dbReference>
<comment type="caution">
    <text evidence="2">The sequence shown here is derived from an EMBL/GenBank/DDBJ whole genome shotgun (WGS) entry which is preliminary data.</text>
</comment>
<gene>
    <name evidence="2" type="ORF">ACFQL9_15320</name>
</gene>
<protein>
    <recommendedName>
        <fullName evidence="4">Nickel/cobalt efflux system</fullName>
    </recommendedName>
</protein>
<dbReference type="AlphaFoldDB" id="A0ABD5WFX8"/>
<evidence type="ECO:0008006" key="4">
    <source>
        <dbReference type="Google" id="ProtNLM"/>
    </source>
</evidence>
<feature type="transmembrane region" description="Helical" evidence="1">
    <location>
        <begin position="135"/>
        <end position="158"/>
    </location>
</feature>
<keyword evidence="1" id="KW-0812">Transmembrane</keyword>
<evidence type="ECO:0000256" key="1">
    <source>
        <dbReference type="SAM" id="Phobius"/>
    </source>
</evidence>
<organism evidence="2 3">
    <name type="scientific">Halobaculum lipolyticum</name>
    <dbReference type="NCBI Taxonomy" id="3032001"/>
    <lineage>
        <taxon>Archaea</taxon>
        <taxon>Methanobacteriati</taxon>
        <taxon>Methanobacteriota</taxon>
        <taxon>Stenosarchaea group</taxon>
        <taxon>Halobacteria</taxon>
        <taxon>Halobacteriales</taxon>
        <taxon>Haloferacaceae</taxon>
        <taxon>Halobaculum</taxon>
    </lineage>
</organism>
<keyword evidence="3" id="KW-1185">Reference proteome</keyword>
<feature type="transmembrane region" description="Helical" evidence="1">
    <location>
        <begin position="170"/>
        <end position="191"/>
    </location>
</feature>
<keyword evidence="1" id="KW-0472">Membrane</keyword>
<name>A0ABD5WFX8_9EURY</name>
<evidence type="ECO:0000313" key="3">
    <source>
        <dbReference type="Proteomes" id="UP001596461"/>
    </source>
</evidence>
<dbReference type="Proteomes" id="UP001596461">
    <property type="component" value="Unassembled WGS sequence"/>
</dbReference>